<evidence type="ECO:0000256" key="1">
    <source>
        <dbReference type="ARBA" id="ARBA00023015"/>
    </source>
</evidence>
<dbReference type="Pfam" id="PF02311">
    <property type="entry name" value="AraC_binding"/>
    <property type="match status" value="1"/>
</dbReference>
<keyword evidence="3" id="KW-0804">Transcription</keyword>
<feature type="domain" description="HTH araC/xylS-type" evidence="4">
    <location>
        <begin position="208"/>
        <end position="306"/>
    </location>
</feature>
<dbReference type="PROSITE" id="PS01124">
    <property type="entry name" value="HTH_ARAC_FAMILY_2"/>
    <property type="match status" value="1"/>
</dbReference>
<evidence type="ECO:0000256" key="3">
    <source>
        <dbReference type="ARBA" id="ARBA00023163"/>
    </source>
</evidence>
<keyword evidence="6" id="KW-1185">Reference proteome</keyword>
<evidence type="ECO:0000313" key="6">
    <source>
        <dbReference type="Proteomes" id="UP001371218"/>
    </source>
</evidence>
<dbReference type="PANTHER" id="PTHR43280">
    <property type="entry name" value="ARAC-FAMILY TRANSCRIPTIONAL REGULATOR"/>
    <property type="match status" value="1"/>
</dbReference>
<protein>
    <submittedName>
        <fullName evidence="5">Helix-turn-helix domain-containing protein</fullName>
    </submittedName>
</protein>
<accession>A0ABU9BPZ0</accession>
<dbReference type="Gene3D" id="1.10.10.60">
    <property type="entry name" value="Homeodomain-like"/>
    <property type="match status" value="1"/>
</dbReference>
<gene>
    <name evidence="5" type="ORF">AACH06_07715</name>
</gene>
<dbReference type="InterPro" id="IPR047264">
    <property type="entry name" value="Cupin_HpaA-like_N"/>
</dbReference>
<dbReference type="Gene3D" id="2.60.120.10">
    <property type="entry name" value="Jelly Rolls"/>
    <property type="match status" value="1"/>
</dbReference>
<dbReference type="Proteomes" id="UP001371218">
    <property type="component" value="Unassembled WGS sequence"/>
</dbReference>
<dbReference type="SUPFAM" id="SSF51182">
    <property type="entry name" value="RmlC-like cupins"/>
    <property type="match status" value="1"/>
</dbReference>
<dbReference type="InterPro" id="IPR014710">
    <property type="entry name" value="RmlC-like_jellyroll"/>
</dbReference>
<evidence type="ECO:0000256" key="2">
    <source>
        <dbReference type="ARBA" id="ARBA00023125"/>
    </source>
</evidence>
<reference evidence="5 6" key="1">
    <citation type="submission" date="2024-04" db="EMBL/GenBank/DDBJ databases">
        <title>Novel species of the genus Ideonella isolated from streams.</title>
        <authorList>
            <person name="Lu H."/>
        </authorList>
    </citation>
    <scope>NUCLEOTIDE SEQUENCE [LARGE SCALE GENOMIC DNA]</scope>
    <source>
        <strain evidence="5 6">DXS29W</strain>
    </source>
</reference>
<dbReference type="InterPro" id="IPR011051">
    <property type="entry name" value="RmlC_Cupin_sf"/>
</dbReference>
<dbReference type="CDD" id="cd06999">
    <property type="entry name" value="cupin_HpaA-like_N"/>
    <property type="match status" value="1"/>
</dbReference>
<evidence type="ECO:0000259" key="4">
    <source>
        <dbReference type="PROSITE" id="PS01124"/>
    </source>
</evidence>
<dbReference type="SUPFAM" id="SSF46689">
    <property type="entry name" value="Homeodomain-like"/>
    <property type="match status" value="1"/>
</dbReference>
<dbReference type="InterPro" id="IPR003313">
    <property type="entry name" value="AraC-bd"/>
</dbReference>
<dbReference type="PANTHER" id="PTHR43280:SF32">
    <property type="entry name" value="TRANSCRIPTIONAL REGULATORY PROTEIN"/>
    <property type="match status" value="1"/>
</dbReference>
<comment type="caution">
    <text evidence="5">The sequence shown here is derived from an EMBL/GenBank/DDBJ whole genome shotgun (WGS) entry which is preliminary data.</text>
</comment>
<dbReference type="InterPro" id="IPR009057">
    <property type="entry name" value="Homeodomain-like_sf"/>
</dbReference>
<keyword evidence="1" id="KW-0805">Transcription regulation</keyword>
<dbReference type="Pfam" id="PF12833">
    <property type="entry name" value="HTH_18"/>
    <property type="match status" value="1"/>
</dbReference>
<dbReference type="EMBL" id="JBBUTG010000003">
    <property type="protein sequence ID" value="MEK8030710.1"/>
    <property type="molecule type" value="Genomic_DNA"/>
</dbReference>
<dbReference type="RefSeq" id="WP_341425069.1">
    <property type="nucleotide sequence ID" value="NZ_JBBUTG010000003.1"/>
</dbReference>
<proteinExistence type="predicted"/>
<keyword evidence="2" id="KW-0238">DNA-binding</keyword>
<evidence type="ECO:0000313" key="5">
    <source>
        <dbReference type="EMBL" id="MEK8030710.1"/>
    </source>
</evidence>
<sequence length="310" mass="33228">MSESALAPTAGRRAGATLPSYQLYGEAGLSSVGERLHVETISSRSRLHDWEIQPHRHEALFQILYIARGRARAWLDGAATKLVGPAAVTVPATTAHGFAFDPGIDGWVITAQEPHVRQLLAGDAALWPVFERPAAFAWGPGDGDAPRALGSPRDAALAVEALAAEFAGHERWRQAAIDAAMTRLLLALARAQPTLSAGTPAGAPAHLARYRALVDARFRLQPSVASLAGELGISATQLNRICQAQLGRSALDVLHGRIALEAQRQLAYTHQSVKRIGMDLGFADPGYFTRFFQRLCGMSPSAWRAQAHQG</sequence>
<dbReference type="SMART" id="SM00342">
    <property type="entry name" value="HTH_ARAC"/>
    <property type="match status" value="1"/>
</dbReference>
<dbReference type="InterPro" id="IPR018060">
    <property type="entry name" value="HTH_AraC"/>
</dbReference>
<organism evidence="5 6">
    <name type="scientific">Ideonella lacteola</name>
    <dbReference type="NCBI Taxonomy" id="2984193"/>
    <lineage>
        <taxon>Bacteria</taxon>
        <taxon>Pseudomonadati</taxon>
        <taxon>Pseudomonadota</taxon>
        <taxon>Betaproteobacteria</taxon>
        <taxon>Burkholderiales</taxon>
        <taxon>Sphaerotilaceae</taxon>
        <taxon>Ideonella</taxon>
    </lineage>
</organism>
<name>A0ABU9BPZ0_9BURK</name>